<name>A0A366H567_9BURK</name>
<gene>
    <name evidence="2" type="ORF">DFR37_11275</name>
</gene>
<evidence type="ECO:0000313" key="3">
    <source>
        <dbReference type="Proteomes" id="UP000253628"/>
    </source>
</evidence>
<protein>
    <recommendedName>
        <fullName evidence="4">Entry exclusion lipoprotein TrbK</fullName>
    </recommendedName>
</protein>
<dbReference type="InterPro" id="IPR047937">
    <property type="entry name" value="Eex_IncN-like"/>
</dbReference>
<reference evidence="2 3" key="1">
    <citation type="submission" date="2018-06" db="EMBL/GenBank/DDBJ databases">
        <title>Genomic Encyclopedia of Type Strains, Phase IV (KMG-IV): sequencing the most valuable type-strain genomes for metagenomic binning, comparative biology and taxonomic classification.</title>
        <authorList>
            <person name="Goeker M."/>
        </authorList>
    </citation>
    <scope>NUCLEOTIDE SEQUENCE [LARGE SCALE GENOMIC DNA]</scope>
    <source>
        <strain evidence="2 3">DSM 25520</strain>
    </source>
</reference>
<feature type="chain" id="PRO_5016620108" description="Entry exclusion lipoprotein TrbK" evidence="1">
    <location>
        <begin position="23"/>
        <end position="89"/>
    </location>
</feature>
<comment type="caution">
    <text evidence="2">The sequence shown here is derived from an EMBL/GenBank/DDBJ whole genome shotgun (WGS) entry which is preliminary data.</text>
</comment>
<evidence type="ECO:0000313" key="2">
    <source>
        <dbReference type="EMBL" id="RBP36496.1"/>
    </source>
</evidence>
<keyword evidence="1" id="KW-0732">Signal</keyword>
<proteinExistence type="predicted"/>
<organism evidence="2 3">
    <name type="scientific">Eoetvoesiella caeni</name>
    <dbReference type="NCBI Taxonomy" id="645616"/>
    <lineage>
        <taxon>Bacteria</taxon>
        <taxon>Pseudomonadati</taxon>
        <taxon>Pseudomonadota</taxon>
        <taxon>Betaproteobacteria</taxon>
        <taxon>Burkholderiales</taxon>
        <taxon>Alcaligenaceae</taxon>
        <taxon>Eoetvoesiella</taxon>
    </lineage>
</organism>
<dbReference type="EMBL" id="QNRQ01000012">
    <property type="protein sequence ID" value="RBP36496.1"/>
    <property type="molecule type" value="Genomic_DNA"/>
</dbReference>
<sequence length="89" mass="9565">MRKISLLLVLVAGLAGCGPSEAPAPKPDIPTVEELAAAPERLKELRAQCKTDRANLGDVLCDRVAEATRKRFYGDGTVPYTPSDTPPKF</sequence>
<evidence type="ECO:0008006" key="4">
    <source>
        <dbReference type="Google" id="ProtNLM"/>
    </source>
</evidence>
<dbReference type="RefSeq" id="WP_113934564.1">
    <property type="nucleotide sequence ID" value="NZ_JACCEU010000006.1"/>
</dbReference>
<dbReference type="OrthoDB" id="6049059at2"/>
<dbReference type="AlphaFoldDB" id="A0A366H567"/>
<keyword evidence="3" id="KW-1185">Reference proteome</keyword>
<accession>A0A366H567</accession>
<dbReference type="Proteomes" id="UP000253628">
    <property type="component" value="Unassembled WGS sequence"/>
</dbReference>
<feature type="signal peptide" evidence="1">
    <location>
        <begin position="1"/>
        <end position="22"/>
    </location>
</feature>
<dbReference type="PROSITE" id="PS51257">
    <property type="entry name" value="PROKAR_LIPOPROTEIN"/>
    <property type="match status" value="1"/>
</dbReference>
<evidence type="ECO:0000256" key="1">
    <source>
        <dbReference type="SAM" id="SignalP"/>
    </source>
</evidence>
<dbReference type="NCBIfam" id="NF033894">
    <property type="entry name" value="Eex_IncN"/>
    <property type="match status" value="1"/>
</dbReference>